<name>A0ABW1XH86_9ALTE</name>
<keyword evidence="4" id="KW-0456">Lyase</keyword>
<evidence type="ECO:0000256" key="3">
    <source>
        <dbReference type="ARBA" id="ARBA00022764"/>
    </source>
</evidence>
<dbReference type="PANTHER" id="PTHR39210">
    <property type="entry name" value="HEPARIN-SULFATE LYASE"/>
    <property type="match status" value="1"/>
</dbReference>
<proteinExistence type="predicted"/>
<gene>
    <name evidence="7" type="ORF">ACFP85_05460</name>
</gene>
<organism evidence="7 8">
    <name type="scientific">Pseudobowmanella zhangzhouensis</name>
    <dbReference type="NCBI Taxonomy" id="1537679"/>
    <lineage>
        <taxon>Bacteria</taxon>
        <taxon>Pseudomonadati</taxon>
        <taxon>Pseudomonadota</taxon>
        <taxon>Gammaproteobacteria</taxon>
        <taxon>Alteromonadales</taxon>
        <taxon>Alteromonadaceae</taxon>
    </lineage>
</organism>
<evidence type="ECO:0000313" key="7">
    <source>
        <dbReference type="EMBL" id="MFC6439597.1"/>
    </source>
</evidence>
<keyword evidence="3" id="KW-0574">Periplasm</keyword>
<dbReference type="Pfam" id="PF07940">
    <property type="entry name" value="Hepar_II_III_C"/>
    <property type="match status" value="1"/>
</dbReference>
<dbReference type="Gene3D" id="2.70.98.70">
    <property type="match status" value="1"/>
</dbReference>
<dbReference type="InterPro" id="IPR012480">
    <property type="entry name" value="Hepar_II_III_C"/>
</dbReference>
<reference evidence="8" key="1">
    <citation type="journal article" date="2019" name="Int. J. Syst. Evol. Microbiol.">
        <title>The Global Catalogue of Microorganisms (GCM) 10K type strain sequencing project: providing services to taxonomists for standard genome sequencing and annotation.</title>
        <authorList>
            <consortium name="The Broad Institute Genomics Platform"/>
            <consortium name="The Broad Institute Genome Sequencing Center for Infectious Disease"/>
            <person name="Wu L."/>
            <person name="Ma J."/>
        </authorList>
    </citation>
    <scope>NUCLEOTIDE SEQUENCE [LARGE SCALE GENOMIC DNA]</scope>
    <source>
        <strain evidence="8">CGMCC 1.16031</strain>
    </source>
</reference>
<dbReference type="Proteomes" id="UP001596364">
    <property type="component" value="Unassembled WGS sequence"/>
</dbReference>
<feature type="domain" description="Heparin-sulfate lyase N-terminal" evidence="6">
    <location>
        <begin position="113"/>
        <end position="288"/>
    </location>
</feature>
<keyword evidence="2" id="KW-0732">Signal</keyword>
<evidence type="ECO:0000259" key="6">
    <source>
        <dbReference type="Pfam" id="PF16889"/>
    </source>
</evidence>
<dbReference type="SUPFAM" id="SSF48230">
    <property type="entry name" value="Chondroitin AC/alginate lyase"/>
    <property type="match status" value="1"/>
</dbReference>
<sequence length="544" mass="61338">MKKVSLYFHTLKYLKLKQFGYRLLKKLSHPKVNFFDDIATLAPSVTTWIAQPLGKQKFLSETDCCFLNKPGSVLSQDDWNEPAQEKLWLYNLHYFDDLIAKNASERRAAQSVWLDNWIKHNPAPKGNGWEPYPISLRVVNWVKAFLDGFDPKQAWLNSLATQADYLSQELEYHLLGNHLFVNGKALLFAGCFIEGQEANRWLEKGAEIIGQELDEQVLEDGANFELTPMYHAIMLVDLLDMVNLGRTFPAKFPKILLKRLEDKIPAMLQYLADMSHIDGKISFFNDSALGIAPDNAEIFEYAKSLGFSQPTVSYADLTTIDYPKAGHVVVKSSDVSLIADLSQIGPTYIPGHAHADTFSFELAVEGKRVFVNSGISEYGLSSERLRQRQTSAHNTVAIDGIDSCEVWSGFRVARRGNTIQRTVDINKHQFSASHTGFKQQGINCLHKREWQVSSNKLVIADELIGSYDEAEGYLHLHPDVDISHVDTSEVTLNIGGTELKLATEGAHFRVAETSWHPEFGISVPTKKIVYIFDKPSVVTQITWK</sequence>
<comment type="caution">
    <text evidence="7">The sequence shown here is derived from an EMBL/GenBank/DDBJ whole genome shotgun (WGS) entry which is preliminary data.</text>
</comment>
<dbReference type="InterPro" id="IPR031680">
    <property type="entry name" value="Hepar_II_III_N"/>
</dbReference>
<evidence type="ECO:0000256" key="1">
    <source>
        <dbReference type="ARBA" id="ARBA00004418"/>
    </source>
</evidence>
<keyword evidence="8" id="KW-1185">Reference proteome</keyword>
<dbReference type="Pfam" id="PF16889">
    <property type="entry name" value="Hepar_II_III_N"/>
    <property type="match status" value="1"/>
</dbReference>
<evidence type="ECO:0000256" key="2">
    <source>
        <dbReference type="ARBA" id="ARBA00022729"/>
    </source>
</evidence>
<dbReference type="PANTHER" id="PTHR39210:SF1">
    <property type="entry name" value="HEPARIN-SULFATE LYASE"/>
    <property type="match status" value="1"/>
</dbReference>
<evidence type="ECO:0000256" key="4">
    <source>
        <dbReference type="ARBA" id="ARBA00023239"/>
    </source>
</evidence>
<feature type="domain" description="Heparinase II/III-like C-terminal" evidence="5">
    <location>
        <begin position="321"/>
        <end position="544"/>
    </location>
</feature>
<dbReference type="EMBL" id="JBHSUS010000001">
    <property type="protein sequence ID" value="MFC6439597.1"/>
    <property type="molecule type" value="Genomic_DNA"/>
</dbReference>
<dbReference type="RefSeq" id="WP_131257125.1">
    <property type="nucleotide sequence ID" value="NZ_JBHSUS010000001.1"/>
</dbReference>
<accession>A0ABW1XH86</accession>
<comment type="subcellular location">
    <subcellularLocation>
        <location evidence="1">Periplasm</location>
    </subcellularLocation>
</comment>
<protein>
    <submittedName>
        <fullName evidence="7">Heparinase II/III family protein</fullName>
    </submittedName>
</protein>
<dbReference type="Gene3D" id="1.50.10.100">
    <property type="entry name" value="Chondroitin AC/alginate lyase"/>
    <property type="match status" value="1"/>
</dbReference>
<evidence type="ECO:0000313" key="8">
    <source>
        <dbReference type="Proteomes" id="UP001596364"/>
    </source>
</evidence>
<evidence type="ECO:0000259" key="5">
    <source>
        <dbReference type="Pfam" id="PF07940"/>
    </source>
</evidence>
<dbReference type="InterPro" id="IPR008929">
    <property type="entry name" value="Chondroitin_lyas"/>
</dbReference>